<evidence type="ECO:0000256" key="5">
    <source>
        <dbReference type="ARBA" id="ARBA00023239"/>
    </source>
</evidence>
<sequence length="464" mass="49632">MMERNGLEPDRQAVEAMGRELLSRIADHVEGLPKAPVSRFGGAGDAVARMLLPPPETPGTFHWLLDDFQEAASYGLDPSHSGYLAYFPAGGLVSSALADALAQVFNRFTTVADLAPALVAMENGVLRWLAGLFDLPEGAGGLVTTGGSAATLTAVVAARHDRLGEDLTGARLYVTEHTHYCVAKSARIAGLPASAVRIVPTRGLRMDPAAAARMIEEDRALGLRPFLLAATAGTTSTGTVDPLPELGELAAREGLWFHVDAAYGGGLRLTERGRARLAGIGRADSVVVDPHKSLFLPYGTGVLLARDPGTLSAAHADSGDYLQDRRAVGGLPDFHHYGVELTREFRGLRLWLPLHLHGVAAFRAALDEKLDLAALVHRELAADPLFEVPWEPDLTVVVFRPRGDDAAGRELLERVNAGERIFLSSTVVEGRFFLRINPTSHRTHAAETRAALEIIRGCARAVTG</sequence>
<evidence type="ECO:0000256" key="6">
    <source>
        <dbReference type="PIRSR" id="PIRSR602129-50"/>
    </source>
</evidence>
<dbReference type="InterPro" id="IPR002129">
    <property type="entry name" value="PyrdxlP-dep_de-COase"/>
</dbReference>
<evidence type="ECO:0000256" key="4">
    <source>
        <dbReference type="ARBA" id="ARBA00022898"/>
    </source>
</evidence>
<dbReference type="Gene3D" id="3.40.640.10">
    <property type="entry name" value="Type I PLP-dependent aspartate aminotransferase-like (Major domain)"/>
    <property type="match status" value="1"/>
</dbReference>
<dbReference type="SUPFAM" id="SSF53383">
    <property type="entry name" value="PLP-dependent transferases"/>
    <property type="match status" value="1"/>
</dbReference>
<comment type="cofactor">
    <cofactor evidence="1 6 7">
        <name>pyridoxal 5'-phosphate</name>
        <dbReference type="ChEBI" id="CHEBI:597326"/>
    </cofactor>
</comment>
<dbReference type="GO" id="GO:0030170">
    <property type="term" value="F:pyridoxal phosphate binding"/>
    <property type="evidence" value="ECO:0007669"/>
    <property type="project" value="InterPro"/>
</dbReference>
<reference evidence="8 9" key="1">
    <citation type="submission" date="2016-10" db="EMBL/GenBank/DDBJ databases">
        <authorList>
            <person name="de Groot N.N."/>
        </authorList>
    </citation>
    <scope>NUCLEOTIDE SEQUENCE [LARGE SCALE GENOMIC DNA]</scope>
    <source>
        <strain evidence="8 9">CGMCC 4.6533</strain>
    </source>
</reference>
<name>A0A1G9DLG7_9ACTN</name>
<dbReference type="PRINTS" id="PR00800">
    <property type="entry name" value="YHDCRBOXLASE"/>
</dbReference>
<dbReference type="GO" id="GO:0019752">
    <property type="term" value="P:carboxylic acid metabolic process"/>
    <property type="evidence" value="ECO:0007669"/>
    <property type="project" value="InterPro"/>
</dbReference>
<evidence type="ECO:0000313" key="9">
    <source>
        <dbReference type="Proteomes" id="UP000199202"/>
    </source>
</evidence>
<dbReference type="GO" id="GO:0004058">
    <property type="term" value="F:aromatic-L-amino-acid decarboxylase activity"/>
    <property type="evidence" value="ECO:0007669"/>
    <property type="project" value="UniProtKB-ARBA"/>
</dbReference>
<dbReference type="EMBL" id="FNDJ01000017">
    <property type="protein sequence ID" value="SDK64692.1"/>
    <property type="molecule type" value="Genomic_DNA"/>
</dbReference>
<gene>
    <name evidence="8" type="ORF">SAMN05421869_117179</name>
</gene>
<dbReference type="InterPro" id="IPR015424">
    <property type="entry name" value="PyrdxlP-dep_Trfase"/>
</dbReference>
<dbReference type="PANTHER" id="PTHR11999">
    <property type="entry name" value="GROUP II PYRIDOXAL-5-PHOSPHATE DECARBOXYLASE"/>
    <property type="match status" value="1"/>
</dbReference>
<dbReference type="Proteomes" id="UP000199202">
    <property type="component" value="Unassembled WGS sequence"/>
</dbReference>
<organism evidence="8 9">
    <name type="scientific">Nonomuraea jiangxiensis</name>
    <dbReference type="NCBI Taxonomy" id="633440"/>
    <lineage>
        <taxon>Bacteria</taxon>
        <taxon>Bacillati</taxon>
        <taxon>Actinomycetota</taxon>
        <taxon>Actinomycetes</taxon>
        <taxon>Streptosporangiales</taxon>
        <taxon>Streptosporangiaceae</taxon>
        <taxon>Nonomuraea</taxon>
    </lineage>
</organism>
<keyword evidence="9" id="KW-1185">Reference proteome</keyword>
<dbReference type="Gene3D" id="3.90.1150.10">
    <property type="entry name" value="Aspartate Aminotransferase, domain 1"/>
    <property type="match status" value="1"/>
</dbReference>
<evidence type="ECO:0000256" key="2">
    <source>
        <dbReference type="ARBA" id="ARBA00009533"/>
    </source>
</evidence>
<dbReference type="GO" id="GO:0006520">
    <property type="term" value="P:amino acid metabolic process"/>
    <property type="evidence" value="ECO:0007669"/>
    <property type="project" value="InterPro"/>
</dbReference>
<dbReference type="InterPro" id="IPR015421">
    <property type="entry name" value="PyrdxlP-dep_Trfase_major"/>
</dbReference>
<dbReference type="AlphaFoldDB" id="A0A1G9DLG7"/>
<dbReference type="InterPro" id="IPR010977">
    <property type="entry name" value="Aromatic_deC"/>
</dbReference>
<keyword evidence="5 7" id="KW-0456">Lyase</keyword>
<comment type="similarity">
    <text evidence="2 7">Belongs to the group II decarboxylase family.</text>
</comment>
<evidence type="ECO:0000256" key="3">
    <source>
        <dbReference type="ARBA" id="ARBA00022793"/>
    </source>
</evidence>
<protein>
    <submittedName>
        <fullName evidence="8">Aromatic-L-amino-acid decarboxylase</fullName>
    </submittedName>
</protein>
<accession>A0A1G9DLG7</accession>
<dbReference type="STRING" id="633440.SAMN05421869_117179"/>
<dbReference type="InterPro" id="IPR015422">
    <property type="entry name" value="PyrdxlP-dep_Trfase_small"/>
</dbReference>
<evidence type="ECO:0000256" key="7">
    <source>
        <dbReference type="RuleBase" id="RU000382"/>
    </source>
</evidence>
<evidence type="ECO:0000313" key="8">
    <source>
        <dbReference type="EMBL" id="SDK64692.1"/>
    </source>
</evidence>
<keyword evidence="3" id="KW-0210">Decarboxylase</keyword>
<dbReference type="Gene3D" id="3.90.1150.170">
    <property type="match status" value="1"/>
</dbReference>
<dbReference type="Pfam" id="PF00282">
    <property type="entry name" value="Pyridoxal_deC"/>
    <property type="match status" value="1"/>
</dbReference>
<feature type="modified residue" description="N6-(pyridoxal phosphate)lysine" evidence="6">
    <location>
        <position position="292"/>
    </location>
</feature>
<dbReference type="RefSeq" id="WP_218136110.1">
    <property type="nucleotide sequence ID" value="NZ_FNDJ01000017.1"/>
</dbReference>
<evidence type="ECO:0000256" key="1">
    <source>
        <dbReference type="ARBA" id="ARBA00001933"/>
    </source>
</evidence>
<dbReference type="GO" id="GO:0005737">
    <property type="term" value="C:cytoplasm"/>
    <property type="evidence" value="ECO:0007669"/>
    <property type="project" value="TreeGrafter"/>
</dbReference>
<keyword evidence="4 6" id="KW-0663">Pyridoxal phosphate</keyword>
<dbReference type="PANTHER" id="PTHR11999:SF70">
    <property type="entry name" value="MIP05841P"/>
    <property type="match status" value="1"/>
</dbReference>
<proteinExistence type="inferred from homology"/>